<proteinExistence type="predicted"/>
<organism evidence="1 2">
    <name type="scientific">Aliidongia dinghuensis</name>
    <dbReference type="NCBI Taxonomy" id="1867774"/>
    <lineage>
        <taxon>Bacteria</taxon>
        <taxon>Pseudomonadati</taxon>
        <taxon>Pseudomonadota</taxon>
        <taxon>Alphaproteobacteria</taxon>
        <taxon>Rhodospirillales</taxon>
        <taxon>Dongiaceae</taxon>
        <taxon>Aliidongia</taxon>
    </lineage>
</organism>
<sequence>MSWDNKVNWSEGMFLGPQHFQQADRYMEKLVRGRTAPLRPFGWGLTHLRFNRELLSLGKLAIEEARGVLEDGTPFAIPEDADQPIPLEPPETTRDAVIYLALPVYQPGAAEADRRLGLETAARFVVAEQAVEDANADNRSAATVEVGQLRFRLLIDGMDRNGFICLAIGRMVEIRSDRQIVLDDSHIPTVADCQVSKNLSNYLTEIQGLLHHRGEALAARVSDSGTRGAAEIADFLLLQLVNRYEPIFAHATECPSVHPEAFFSLAVQLAGELCTFTTPGKRPPAFGTYRHHDLTATFGPVIRSIRQSLSAVIEQTAISIPLQERKYGIYVAAIMDKQLLATAGFVLAVRADIPPERLRQTYPSQVKLGPVEKIRDLVNSALPGIGIRPLPVAPRQIPYHAGVTYFELDRSSPHWKILQASGGLALHVAGDFPGLDMALWAIRELQ</sequence>
<dbReference type="NCBIfam" id="TIGR03353">
    <property type="entry name" value="VI_chp_4"/>
    <property type="match status" value="1"/>
</dbReference>
<evidence type="ECO:0000313" key="2">
    <source>
        <dbReference type="Proteomes" id="UP000646365"/>
    </source>
</evidence>
<evidence type="ECO:0000313" key="1">
    <source>
        <dbReference type="EMBL" id="GGF11185.1"/>
    </source>
</evidence>
<dbReference type="AlphaFoldDB" id="A0A8J2YRG9"/>
<comment type="caution">
    <text evidence="1">The sequence shown here is derived from an EMBL/GenBank/DDBJ whole genome shotgun (WGS) entry which is preliminary data.</text>
</comment>
<protein>
    <submittedName>
        <fullName evidence="1">Type VI secretion system-associated protein</fullName>
    </submittedName>
</protein>
<reference evidence="1" key="2">
    <citation type="submission" date="2020-09" db="EMBL/GenBank/DDBJ databases">
        <authorList>
            <person name="Sun Q."/>
            <person name="Zhou Y."/>
        </authorList>
    </citation>
    <scope>NUCLEOTIDE SEQUENCE</scope>
    <source>
        <strain evidence="1">CGMCC 1.15725</strain>
    </source>
</reference>
<dbReference type="EMBL" id="BMJQ01000003">
    <property type="protein sequence ID" value="GGF11185.1"/>
    <property type="molecule type" value="Genomic_DNA"/>
</dbReference>
<dbReference type="PANTHER" id="PTHR35566">
    <property type="entry name" value="BLR3599 PROTEIN"/>
    <property type="match status" value="1"/>
</dbReference>
<name>A0A8J2YRG9_9PROT</name>
<accession>A0A8J2YRG9</accession>
<dbReference type="Pfam" id="PF05936">
    <property type="entry name" value="T6SS_VasE"/>
    <property type="match status" value="1"/>
</dbReference>
<dbReference type="PANTHER" id="PTHR35566:SF1">
    <property type="entry name" value="TYPE VI SECRETION SYSTEM BASEPLATE COMPONENT TSSK1"/>
    <property type="match status" value="1"/>
</dbReference>
<keyword evidence="2" id="KW-1185">Reference proteome</keyword>
<gene>
    <name evidence="1" type="ORF">GCM10011611_16030</name>
</gene>
<dbReference type="InterPro" id="IPR010263">
    <property type="entry name" value="T6SS_TssK"/>
</dbReference>
<reference evidence="1" key="1">
    <citation type="journal article" date="2014" name="Int. J. Syst. Evol. Microbiol.">
        <title>Complete genome sequence of Corynebacterium casei LMG S-19264T (=DSM 44701T), isolated from a smear-ripened cheese.</title>
        <authorList>
            <consortium name="US DOE Joint Genome Institute (JGI-PGF)"/>
            <person name="Walter F."/>
            <person name="Albersmeier A."/>
            <person name="Kalinowski J."/>
            <person name="Ruckert C."/>
        </authorList>
    </citation>
    <scope>NUCLEOTIDE SEQUENCE</scope>
    <source>
        <strain evidence="1">CGMCC 1.15725</strain>
    </source>
</reference>
<dbReference type="Proteomes" id="UP000646365">
    <property type="component" value="Unassembled WGS sequence"/>
</dbReference>
<dbReference type="RefSeq" id="WP_189044363.1">
    <property type="nucleotide sequence ID" value="NZ_BMJQ01000003.1"/>
</dbReference>